<dbReference type="STRING" id="1860122.A9404_09540"/>
<keyword evidence="1" id="KW-0812">Transmembrane</keyword>
<evidence type="ECO:0000313" key="2">
    <source>
        <dbReference type="EMBL" id="ANJ68400.1"/>
    </source>
</evidence>
<dbReference type="EMBL" id="CP016027">
    <property type="protein sequence ID" value="ANJ68400.1"/>
    <property type="molecule type" value="Genomic_DNA"/>
</dbReference>
<dbReference type="KEGG" id="haz:A9404_09540"/>
<organism evidence="2 3">
    <name type="scientific">Halothiobacillus diazotrophicus</name>
    <dbReference type="NCBI Taxonomy" id="1860122"/>
    <lineage>
        <taxon>Bacteria</taxon>
        <taxon>Pseudomonadati</taxon>
        <taxon>Pseudomonadota</taxon>
        <taxon>Gammaproteobacteria</taxon>
        <taxon>Chromatiales</taxon>
        <taxon>Halothiobacillaceae</taxon>
        <taxon>Halothiobacillus</taxon>
    </lineage>
</organism>
<dbReference type="NCBIfam" id="TIGR02523">
    <property type="entry name" value="type_IV_pilV"/>
    <property type="match status" value="1"/>
</dbReference>
<evidence type="ECO:0000313" key="3">
    <source>
        <dbReference type="Proteomes" id="UP000078596"/>
    </source>
</evidence>
<feature type="transmembrane region" description="Helical" evidence="1">
    <location>
        <begin position="25"/>
        <end position="47"/>
    </location>
</feature>
<dbReference type="Proteomes" id="UP000078596">
    <property type="component" value="Chromosome"/>
</dbReference>
<accession>A0A191ZKL2</accession>
<keyword evidence="1" id="KW-1133">Transmembrane helix</keyword>
<protein>
    <submittedName>
        <fullName evidence="2">Type IV pilus modification protein PilV</fullName>
    </submittedName>
</protein>
<dbReference type="Pfam" id="PF07963">
    <property type="entry name" value="N_methyl"/>
    <property type="match status" value="1"/>
</dbReference>
<dbReference type="InterPro" id="IPR013362">
    <property type="entry name" value="Pilus_4_PilV"/>
</dbReference>
<dbReference type="AlphaFoldDB" id="A0A191ZKL2"/>
<keyword evidence="3" id="KW-1185">Reference proteome</keyword>
<dbReference type="InterPro" id="IPR012902">
    <property type="entry name" value="N_methyl_site"/>
</dbReference>
<name>A0A191ZKL2_9GAMM</name>
<gene>
    <name evidence="2" type="ORF">A9404_09540</name>
</gene>
<sequence>MPATNKRGARLPQGRPPVRSRQAGVGLIEVLIAVLVLSIGFLGMAALQAKSLSTNNSAMSRSMATIASYSILDAMRADRTNALAGAYNGTVTANACPTATSTLAQSQLKAWCKQELVQNFGALASTKGTVNCAATGNCTVTIQFDDSRAGTTGTGAGAVGATNQTITTKAML</sequence>
<reference evidence="2 3" key="1">
    <citation type="submission" date="2016-06" db="EMBL/GenBank/DDBJ databases">
        <title>Insight into the functional genes involving in sulfur oxidation in Pearl River water.</title>
        <authorList>
            <person name="Luo J."/>
            <person name="Tan X."/>
            <person name="Lin W."/>
        </authorList>
    </citation>
    <scope>NUCLEOTIDE SEQUENCE [LARGE SCALE GENOMIC DNA]</scope>
    <source>
        <strain evidence="2 3">LS2</strain>
    </source>
</reference>
<proteinExistence type="predicted"/>
<evidence type="ECO:0000256" key="1">
    <source>
        <dbReference type="SAM" id="Phobius"/>
    </source>
</evidence>
<keyword evidence="1" id="KW-0472">Membrane</keyword>